<reference evidence="2" key="1">
    <citation type="submission" date="2022-05" db="EMBL/GenBank/DDBJ databases">
        <title>Comparative Genomics of Spacecraft Associated Microbes.</title>
        <authorList>
            <person name="Tran M.T."/>
            <person name="Wright A."/>
            <person name="Seuylemezian A."/>
            <person name="Eisen J."/>
            <person name="Coil D."/>
        </authorList>
    </citation>
    <scope>NUCLEOTIDE SEQUENCE</scope>
    <source>
        <strain evidence="2">214.1.1</strain>
    </source>
</reference>
<feature type="region of interest" description="Disordered" evidence="1">
    <location>
        <begin position="48"/>
        <end position="71"/>
    </location>
</feature>
<gene>
    <name evidence="2" type="ORF">M3202_07445</name>
</gene>
<dbReference type="Pfam" id="PF13217">
    <property type="entry name" value="DUF4025"/>
    <property type="match status" value="1"/>
</dbReference>
<name>A0A9X2INL2_9BACI</name>
<dbReference type="AlphaFoldDB" id="A0A9X2INL2"/>
<dbReference type="RefSeq" id="WP_251222719.1">
    <property type="nucleotide sequence ID" value="NZ_JAMBOL010000004.1"/>
</dbReference>
<feature type="compositionally biased region" description="Polar residues" evidence="1">
    <location>
        <begin position="7"/>
        <end position="20"/>
    </location>
</feature>
<evidence type="ECO:0000256" key="1">
    <source>
        <dbReference type="SAM" id="MobiDB-lite"/>
    </source>
</evidence>
<comment type="caution">
    <text evidence="2">The sequence shown here is derived from an EMBL/GenBank/DDBJ whole genome shotgun (WGS) entry which is preliminary data.</text>
</comment>
<organism evidence="2 3">
    <name type="scientific">Halalkalibacter oceani</name>
    <dbReference type="NCBI Taxonomy" id="1653776"/>
    <lineage>
        <taxon>Bacteria</taxon>
        <taxon>Bacillati</taxon>
        <taxon>Bacillota</taxon>
        <taxon>Bacilli</taxon>
        <taxon>Bacillales</taxon>
        <taxon>Bacillaceae</taxon>
        <taxon>Halalkalibacter</taxon>
    </lineage>
</organism>
<keyword evidence="3" id="KW-1185">Reference proteome</keyword>
<accession>A0A9X2INL2</accession>
<dbReference type="InterPro" id="IPR025100">
    <property type="entry name" value="DUF4025"/>
</dbReference>
<feature type="region of interest" description="Disordered" evidence="1">
    <location>
        <begin position="1"/>
        <end position="30"/>
    </location>
</feature>
<sequence>MNEKQKQANQVATNQYQSGDEQSEQSVDRGLAMTHEQVLDAYVEGTIDGEIDEVHGEDQEVRREPFKEFQE</sequence>
<dbReference type="Proteomes" id="UP001139179">
    <property type="component" value="Unassembled WGS sequence"/>
</dbReference>
<protein>
    <submittedName>
        <fullName evidence="2">YozQ family protein</fullName>
    </submittedName>
</protein>
<dbReference type="EMBL" id="JAMBOL010000004">
    <property type="protein sequence ID" value="MCM3713916.1"/>
    <property type="molecule type" value="Genomic_DNA"/>
</dbReference>
<proteinExistence type="predicted"/>
<evidence type="ECO:0000313" key="3">
    <source>
        <dbReference type="Proteomes" id="UP001139179"/>
    </source>
</evidence>
<feature type="compositionally biased region" description="Basic and acidic residues" evidence="1">
    <location>
        <begin position="52"/>
        <end position="71"/>
    </location>
</feature>
<evidence type="ECO:0000313" key="2">
    <source>
        <dbReference type="EMBL" id="MCM3713916.1"/>
    </source>
</evidence>